<comment type="caution">
    <text evidence="4">The sequence shown here is derived from an EMBL/GenBank/DDBJ whole genome shotgun (WGS) entry which is preliminary data.</text>
</comment>
<dbReference type="Pfam" id="PF03328">
    <property type="entry name" value="HpcH_HpaI"/>
    <property type="match status" value="1"/>
</dbReference>
<dbReference type="GO" id="GO:0046872">
    <property type="term" value="F:metal ion binding"/>
    <property type="evidence" value="ECO:0007669"/>
    <property type="project" value="UniProtKB-KW"/>
</dbReference>
<dbReference type="SUPFAM" id="SSF51621">
    <property type="entry name" value="Phosphoenolpyruvate/pyruvate domain"/>
    <property type="match status" value="1"/>
</dbReference>
<dbReference type="InterPro" id="IPR040442">
    <property type="entry name" value="Pyrv_kinase-like_dom_sf"/>
</dbReference>
<dbReference type="InterPro" id="IPR015813">
    <property type="entry name" value="Pyrv/PenolPyrv_kinase-like_dom"/>
</dbReference>
<dbReference type="Proteomes" id="UP001273209">
    <property type="component" value="Unassembled WGS sequence"/>
</dbReference>
<dbReference type="AlphaFoldDB" id="A0AAE1J1N6"/>
<dbReference type="PANTHER" id="PTHR30502">
    <property type="entry name" value="2-KETO-3-DEOXY-L-RHAMNONATE ALDOLASE"/>
    <property type="match status" value="1"/>
</dbReference>
<dbReference type="EMBL" id="JAWRVG010000057">
    <property type="protein sequence ID" value="KAK4062823.1"/>
    <property type="molecule type" value="Genomic_DNA"/>
</dbReference>
<dbReference type="RefSeq" id="XP_062751381.1">
    <property type="nucleotide sequence ID" value="XM_062904678.1"/>
</dbReference>
<dbReference type="Gene3D" id="3.20.20.60">
    <property type="entry name" value="Phosphoenolpyruvate-binding domains"/>
    <property type="match status" value="1"/>
</dbReference>
<sequence length="299" mass="33116">MSKKDTFGDMRDYMAPSLFQPHRARDAIRDAHSKKISLMVGYFAGLASIPITRLLAPLGFDWVWFDWEHSSCNVETMTTMVHEMAFMSGGRTIPFVRVPGHDHAAIGYAMDAGASLIIPQVDTVEQARSIMSATKFGTKERGSRSAPPYRLMPGLTDTPFNSQKDMWRNWNDQAAVIIQIESLQGIDNLDAILTEVPEIDGVWLGMLDARISMNMPSGFGVQCDEPEWLAAVEKFHSTLKKHDKPYAGFAFAKGEELRNATESMSMCVITSDVPKLMEMGGQLAEAKSALAHDHTLSSP</sequence>
<dbReference type="PANTHER" id="PTHR30502:SF8">
    <property type="entry name" value="SYNTHASE, PUTATIVE-RELATED"/>
    <property type="match status" value="1"/>
</dbReference>
<evidence type="ECO:0000313" key="5">
    <source>
        <dbReference type="Proteomes" id="UP001273209"/>
    </source>
</evidence>
<reference evidence="4" key="1">
    <citation type="submission" date="2023-11" db="EMBL/GenBank/DDBJ databases">
        <title>The genome sequences of three competitors of mushroom-forming fungi.</title>
        <authorList>
            <person name="Beijen E."/>
            <person name="Ohm R.A."/>
        </authorList>
    </citation>
    <scope>NUCLEOTIDE SEQUENCE</scope>
    <source>
        <strain evidence="4">CBS 100526</strain>
    </source>
</reference>
<proteinExistence type="predicted"/>
<accession>A0AAE1J1N6</accession>
<protein>
    <recommendedName>
        <fullName evidence="3">HpcH/HpaI aldolase/citrate lyase domain-containing protein</fullName>
    </recommendedName>
</protein>
<evidence type="ECO:0000256" key="2">
    <source>
        <dbReference type="ARBA" id="ARBA00023239"/>
    </source>
</evidence>
<dbReference type="GeneID" id="87924583"/>
<organism evidence="4 5">
    <name type="scientific">Trichoderma aggressivum f. europaeum</name>
    <dbReference type="NCBI Taxonomy" id="173218"/>
    <lineage>
        <taxon>Eukaryota</taxon>
        <taxon>Fungi</taxon>
        <taxon>Dikarya</taxon>
        <taxon>Ascomycota</taxon>
        <taxon>Pezizomycotina</taxon>
        <taxon>Sordariomycetes</taxon>
        <taxon>Hypocreomycetidae</taxon>
        <taxon>Hypocreales</taxon>
        <taxon>Hypocreaceae</taxon>
        <taxon>Trichoderma</taxon>
    </lineage>
</organism>
<gene>
    <name evidence="4" type="ORF">Triagg1_9693</name>
</gene>
<dbReference type="InterPro" id="IPR050251">
    <property type="entry name" value="HpcH-HpaI_aldolase"/>
</dbReference>
<name>A0AAE1J1N6_9HYPO</name>
<evidence type="ECO:0000313" key="4">
    <source>
        <dbReference type="EMBL" id="KAK4062823.1"/>
    </source>
</evidence>
<feature type="domain" description="HpcH/HpaI aldolase/citrate lyase" evidence="3">
    <location>
        <begin position="41"/>
        <end position="217"/>
    </location>
</feature>
<evidence type="ECO:0000256" key="1">
    <source>
        <dbReference type="ARBA" id="ARBA00022723"/>
    </source>
</evidence>
<dbReference type="GO" id="GO:0016832">
    <property type="term" value="F:aldehyde-lyase activity"/>
    <property type="evidence" value="ECO:0007669"/>
    <property type="project" value="TreeGrafter"/>
</dbReference>
<keyword evidence="1" id="KW-0479">Metal-binding</keyword>
<dbReference type="GO" id="GO:0005737">
    <property type="term" value="C:cytoplasm"/>
    <property type="evidence" value="ECO:0007669"/>
    <property type="project" value="TreeGrafter"/>
</dbReference>
<keyword evidence="5" id="KW-1185">Reference proteome</keyword>
<dbReference type="InterPro" id="IPR005000">
    <property type="entry name" value="Aldolase/citrate-lyase_domain"/>
</dbReference>
<evidence type="ECO:0000259" key="3">
    <source>
        <dbReference type="Pfam" id="PF03328"/>
    </source>
</evidence>
<keyword evidence="2" id="KW-0456">Lyase</keyword>